<evidence type="ECO:0000256" key="9">
    <source>
        <dbReference type="RuleBase" id="RU361169"/>
    </source>
</evidence>
<dbReference type="SMART" id="SM00710">
    <property type="entry name" value="PbH1"/>
    <property type="match status" value="4"/>
</dbReference>
<dbReference type="OMA" id="KMAPPNC"/>
<proteinExistence type="inferred from homology"/>
<evidence type="ECO:0000313" key="11">
    <source>
        <dbReference type="EMBL" id="PRQ47504.1"/>
    </source>
</evidence>
<comment type="similarity">
    <text evidence="2 9">Belongs to the glycosyl hydrolase 28 family.</text>
</comment>
<accession>A0A2P6RM44</accession>
<feature type="signal peptide" evidence="10">
    <location>
        <begin position="1"/>
        <end position="24"/>
    </location>
</feature>
<reference evidence="11 12" key="1">
    <citation type="journal article" date="2018" name="Nat. Genet.">
        <title>The Rosa genome provides new insights in the design of modern roses.</title>
        <authorList>
            <person name="Bendahmane M."/>
        </authorList>
    </citation>
    <scope>NUCLEOTIDE SEQUENCE [LARGE SCALE GENOMIC DNA]</scope>
    <source>
        <strain evidence="12">cv. Old Blush</strain>
    </source>
</reference>
<keyword evidence="6 9" id="KW-0326">Glycosidase</keyword>
<dbReference type="GO" id="GO:0004650">
    <property type="term" value="F:polygalacturonase activity"/>
    <property type="evidence" value="ECO:0007669"/>
    <property type="project" value="InterPro"/>
</dbReference>
<evidence type="ECO:0000313" key="12">
    <source>
        <dbReference type="Proteomes" id="UP000238479"/>
    </source>
</evidence>
<evidence type="ECO:0000256" key="2">
    <source>
        <dbReference type="ARBA" id="ARBA00008834"/>
    </source>
</evidence>
<evidence type="ECO:0000256" key="5">
    <source>
        <dbReference type="ARBA" id="ARBA00022801"/>
    </source>
</evidence>
<dbReference type="STRING" id="74649.A0A2P6RM44"/>
<dbReference type="GO" id="GO:0005975">
    <property type="term" value="P:carbohydrate metabolic process"/>
    <property type="evidence" value="ECO:0007669"/>
    <property type="project" value="InterPro"/>
</dbReference>
<evidence type="ECO:0000256" key="1">
    <source>
        <dbReference type="ARBA" id="ARBA00004191"/>
    </source>
</evidence>
<evidence type="ECO:0000256" key="6">
    <source>
        <dbReference type="ARBA" id="ARBA00023295"/>
    </source>
</evidence>
<dbReference type="Gene3D" id="2.160.20.10">
    <property type="entry name" value="Single-stranded right-handed beta-helix, Pectin lyase-like"/>
    <property type="match status" value="1"/>
</dbReference>
<organism evidence="11 12">
    <name type="scientific">Rosa chinensis</name>
    <name type="common">China rose</name>
    <dbReference type="NCBI Taxonomy" id="74649"/>
    <lineage>
        <taxon>Eukaryota</taxon>
        <taxon>Viridiplantae</taxon>
        <taxon>Streptophyta</taxon>
        <taxon>Embryophyta</taxon>
        <taxon>Tracheophyta</taxon>
        <taxon>Spermatophyta</taxon>
        <taxon>Magnoliopsida</taxon>
        <taxon>eudicotyledons</taxon>
        <taxon>Gunneridae</taxon>
        <taxon>Pentapetalae</taxon>
        <taxon>rosids</taxon>
        <taxon>fabids</taxon>
        <taxon>Rosales</taxon>
        <taxon>Rosaceae</taxon>
        <taxon>Rosoideae</taxon>
        <taxon>Rosoideae incertae sedis</taxon>
        <taxon>Rosa</taxon>
    </lineage>
</organism>
<dbReference type="InterPro" id="IPR000743">
    <property type="entry name" value="Glyco_hydro_28"/>
</dbReference>
<evidence type="ECO:0000256" key="4">
    <source>
        <dbReference type="ARBA" id="ARBA00022525"/>
    </source>
</evidence>
<dbReference type="Pfam" id="PF00295">
    <property type="entry name" value="Glyco_hydro_28"/>
    <property type="match status" value="1"/>
</dbReference>
<dbReference type="PROSITE" id="PS00502">
    <property type="entry name" value="POLYGALACTURONASE"/>
    <property type="match status" value="1"/>
</dbReference>
<dbReference type="Gramene" id="PRQ47504">
    <property type="protein sequence ID" value="PRQ47504"/>
    <property type="gene ID" value="RchiOBHm_Chr2g0100401"/>
</dbReference>
<comment type="subcellular location">
    <subcellularLocation>
        <location evidence="1">Secreted</location>
        <location evidence="1">Cell wall</location>
    </subcellularLocation>
</comment>
<dbReference type="InterPro" id="IPR012334">
    <property type="entry name" value="Pectin_lyas_fold"/>
</dbReference>
<keyword evidence="5 9" id="KW-0378">Hydrolase</keyword>
<comment type="caution">
    <text evidence="11">The sequence shown here is derived from an EMBL/GenBank/DDBJ whole genome shotgun (WGS) entry which is preliminary data.</text>
</comment>
<keyword evidence="12" id="KW-1185">Reference proteome</keyword>
<evidence type="ECO:0000256" key="3">
    <source>
        <dbReference type="ARBA" id="ARBA00022512"/>
    </source>
</evidence>
<keyword evidence="10" id="KW-0732">Signal</keyword>
<dbReference type="PANTHER" id="PTHR31375">
    <property type="match status" value="1"/>
</dbReference>
<dbReference type="AlphaFoldDB" id="A0A2P6RM44"/>
<feature type="active site" evidence="8">
    <location>
        <position position="245"/>
    </location>
</feature>
<gene>
    <name evidence="11" type="ORF">RchiOBHm_Chr2g0100401</name>
</gene>
<keyword evidence="3" id="KW-0134">Cell wall</keyword>
<dbReference type="FunFam" id="2.160.20.10:FF:000004">
    <property type="entry name" value="Pectin lyase-like superfamily protein"/>
    <property type="match status" value="1"/>
</dbReference>
<dbReference type="GO" id="GO:0071555">
    <property type="term" value="P:cell wall organization"/>
    <property type="evidence" value="ECO:0007669"/>
    <property type="project" value="UniProtKB-KW"/>
</dbReference>
<evidence type="ECO:0000256" key="10">
    <source>
        <dbReference type="SAM" id="SignalP"/>
    </source>
</evidence>
<protein>
    <submittedName>
        <fullName evidence="11">Putative glycosidase</fullName>
        <ecNumber evidence="11">3.2.1.-</ecNumber>
    </submittedName>
</protein>
<keyword evidence="7" id="KW-0961">Cell wall biogenesis/degradation</keyword>
<dbReference type="InterPro" id="IPR006626">
    <property type="entry name" value="PbH1"/>
</dbReference>
<sequence length="448" mass="48294">MGLSFFIQCTCLVLLLVSLTLVHAQRKVFDVTNYGARADGKIDNSKAFINAWNGACQNIGGGMVLFPKGTFVVAPVVLPGRCKGPMELEIQGTLQASKEVKDFIGIDHWITIQYVDGLNISGGGTLDGLGADGWGYNDCLKNPGRCKQLPATLRLDFVTKGYITNITSINSKNTHINLFACKEVLIRNIKISAPGESPNTDGIHIGNSQNIYIVDSQISTGDDCVSVLPGSQYINVTGVQCGPGHGISIGSLGRGAGDAVNDMYVTNSRFVSTQNGVRIKTWAVDSKPGTVSRIAFGYIEMDNVENPIIIDQEYCPGGGCNAQASSQVQISDIKFNDIRGTSATKEAIILKCSPSKPCQNIELKDIDLTFRGRGGPAVSLCKNVEGKAYGLQKPTSKLDTPRVAAYNDIEYDNLEGRAYGLQNPSWNLNTVQESPDREIEDPWIASPF</sequence>
<dbReference type="InterPro" id="IPR011050">
    <property type="entry name" value="Pectin_lyase_fold/virulence"/>
</dbReference>
<keyword evidence="4" id="KW-0964">Secreted</keyword>
<dbReference type="Proteomes" id="UP000238479">
    <property type="component" value="Chromosome 2"/>
</dbReference>
<dbReference type="EC" id="3.2.1.-" evidence="11"/>
<evidence type="ECO:0000256" key="8">
    <source>
        <dbReference type="PROSITE-ProRule" id="PRU10052"/>
    </source>
</evidence>
<name>A0A2P6RM44_ROSCH</name>
<dbReference type="EMBL" id="PDCK01000040">
    <property type="protein sequence ID" value="PRQ47504.1"/>
    <property type="molecule type" value="Genomic_DNA"/>
</dbReference>
<feature type="chain" id="PRO_5015195590" evidence="10">
    <location>
        <begin position="25"/>
        <end position="448"/>
    </location>
</feature>
<dbReference type="SUPFAM" id="SSF51126">
    <property type="entry name" value="Pectin lyase-like"/>
    <property type="match status" value="1"/>
</dbReference>
<evidence type="ECO:0000256" key="7">
    <source>
        <dbReference type="ARBA" id="ARBA00023316"/>
    </source>
</evidence>